<reference evidence="1 2" key="1">
    <citation type="journal article" date="2019" name="Sci. Rep.">
        <title>Orb-weaving spider Araneus ventricosus genome elucidates the spidroin gene catalogue.</title>
        <authorList>
            <person name="Kono N."/>
            <person name="Nakamura H."/>
            <person name="Ohtoshi R."/>
            <person name="Moran D.A.P."/>
            <person name="Shinohara A."/>
            <person name="Yoshida Y."/>
            <person name="Fujiwara M."/>
            <person name="Mori M."/>
            <person name="Tomita M."/>
            <person name="Arakawa K."/>
        </authorList>
    </citation>
    <scope>NUCLEOTIDE SEQUENCE [LARGE SCALE GENOMIC DNA]</scope>
</reference>
<gene>
    <name evidence="1" type="ORF">AVEN_197806_1</name>
</gene>
<keyword evidence="2" id="KW-1185">Reference proteome</keyword>
<evidence type="ECO:0000313" key="1">
    <source>
        <dbReference type="EMBL" id="GBO03523.1"/>
    </source>
</evidence>
<dbReference type="AlphaFoldDB" id="A0A4Y2TSB1"/>
<protein>
    <submittedName>
        <fullName evidence="1">Uncharacterized protein</fullName>
    </submittedName>
</protein>
<evidence type="ECO:0000313" key="2">
    <source>
        <dbReference type="Proteomes" id="UP000499080"/>
    </source>
</evidence>
<sequence length="110" mass="12610">MIVRTSFGGATQDPAFSTRTHRSTVIRCLELPAGHIGILYPVEQFHVTFEAPMDKRIDATLLHISSTVRTIVLFIVLKTLKTNFSRYWFNYGFPNGNFFLLDLTSLDCFY</sequence>
<comment type="caution">
    <text evidence="1">The sequence shown here is derived from an EMBL/GenBank/DDBJ whole genome shotgun (WGS) entry which is preliminary data.</text>
</comment>
<name>A0A4Y2TSB1_ARAVE</name>
<organism evidence="1 2">
    <name type="scientific">Araneus ventricosus</name>
    <name type="common">Orbweaver spider</name>
    <name type="synonym">Epeira ventricosa</name>
    <dbReference type="NCBI Taxonomy" id="182803"/>
    <lineage>
        <taxon>Eukaryota</taxon>
        <taxon>Metazoa</taxon>
        <taxon>Ecdysozoa</taxon>
        <taxon>Arthropoda</taxon>
        <taxon>Chelicerata</taxon>
        <taxon>Arachnida</taxon>
        <taxon>Araneae</taxon>
        <taxon>Araneomorphae</taxon>
        <taxon>Entelegynae</taxon>
        <taxon>Araneoidea</taxon>
        <taxon>Araneidae</taxon>
        <taxon>Araneus</taxon>
    </lineage>
</organism>
<proteinExistence type="predicted"/>
<dbReference type="Proteomes" id="UP000499080">
    <property type="component" value="Unassembled WGS sequence"/>
</dbReference>
<accession>A0A4Y2TSB1</accession>
<dbReference type="EMBL" id="BGPR01030784">
    <property type="protein sequence ID" value="GBO03523.1"/>
    <property type="molecule type" value="Genomic_DNA"/>
</dbReference>